<feature type="domain" description="OmpA-like" evidence="13">
    <location>
        <begin position="437"/>
        <end position="554"/>
    </location>
</feature>
<dbReference type="InterPro" id="IPR011250">
    <property type="entry name" value="OMP/PagP_B-barrel"/>
</dbReference>
<feature type="region of interest" description="Disordered" evidence="11">
    <location>
        <begin position="520"/>
        <end position="540"/>
    </location>
</feature>
<keyword evidence="8 10" id="KW-0472">Membrane</keyword>
<feature type="compositionally biased region" description="Low complexity" evidence="11">
    <location>
        <begin position="566"/>
        <end position="580"/>
    </location>
</feature>
<evidence type="ECO:0000256" key="6">
    <source>
        <dbReference type="ARBA" id="ARBA00023065"/>
    </source>
</evidence>
<keyword evidence="3" id="KW-1134">Transmembrane beta strand</keyword>
<keyword evidence="2" id="KW-0813">Transport</keyword>
<keyword evidence="15" id="KW-1185">Reference proteome</keyword>
<evidence type="ECO:0000313" key="14">
    <source>
        <dbReference type="EMBL" id="WAS92759.1"/>
    </source>
</evidence>
<dbReference type="InterPro" id="IPR028974">
    <property type="entry name" value="TSP_type-3_rpt"/>
</dbReference>
<dbReference type="PROSITE" id="PS51123">
    <property type="entry name" value="OMPA_2"/>
    <property type="match status" value="1"/>
</dbReference>
<dbReference type="InterPro" id="IPR036737">
    <property type="entry name" value="OmpA-like_sf"/>
</dbReference>
<feature type="compositionally biased region" description="Basic and acidic residues" evidence="11">
    <location>
        <begin position="402"/>
        <end position="415"/>
    </location>
</feature>
<dbReference type="SUPFAM" id="SSF103088">
    <property type="entry name" value="OmpA-like"/>
    <property type="match status" value="1"/>
</dbReference>
<dbReference type="InterPro" id="IPR006664">
    <property type="entry name" value="OMP_bac"/>
</dbReference>
<keyword evidence="6" id="KW-0406">Ion transport</keyword>
<organism evidence="14 15">
    <name type="scientific">Nannocystis punicea</name>
    <dbReference type="NCBI Taxonomy" id="2995304"/>
    <lineage>
        <taxon>Bacteria</taxon>
        <taxon>Pseudomonadati</taxon>
        <taxon>Myxococcota</taxon>
        <taxon>Polyangia</taxon>
        <taxon>Nannocystales</taxon>
        <taxon>Nannocystaceae</taxon>
        <taxon>Nannocystis</taxon>
    </lineage>
</organism>
<dbReference type="PANTHER" id="PTHR30329">
    <property type="entry name" value="STATOR ELEMENT OF FLAGELLAR MOTOR COMPLEX"/>
    <property type="match status" value="1"/>
</dbReference>
<feature type="compositionally biased region" description="Pro residues" evidence="11">
    <location>
        <begin position="387"/>
        <end position="400"/>
    </location>
</feature>
<dbReference type="InterPro" id="IPR006690">
    <property type="entry name" value="OMPA-like_CS"/>
</dbReference>
<gene>
    <name evidence="14" type="ORF">O0S08_41825</name>
</gene>
<feature type="signal peptide" evidence="12">
    <location>
        <begin position="1"/>
        <end position="30"/>
    </location>
</feature>
<feature type="region of interest" description="Disordered" evidence="11">
    <location>
        <begin position="360"/>
        <end position="440"/>
    </location>
</feature>
<evidence type="ECO:0000256" key="1">
    <source>
        <dbReference type="ARBA" id="ARBA00004571"/>
    </source>
</evidence>
<dbReference type="EMBL" id="CP114040">
    <property type="protein sequence ID" value="WAS92759.1"/>
    <property type="molecule type" value="Genomic_DNA"/>
</dbReference>
<evidence type="ECO:0000256" key="8">
    <source>
        <dbReference type="ARBA" id="ARBA00023136"/>
    </source>
</evidence>
<feature type="region of interest" description="Disordered" evidence="11">
    <location>
        <begin position="552"/>
        <end position="580"/>
    </location>
</feature>
<feature type="compositionally biased region" description="Basic and acidic residues" evidence="11">
    <location>
        <begin position="104"/>
        <end position="116"/>
    </location>
</feature>
<keyword evidence="5 12" id="KW-0732">Signal</keyword>
<dbReference type="CDD" id="cd07185">
    <property type="entry name" value="OmpA_C-like"/>
    <property type="match status" value="1"/>
</dbReference>
<evidence type="ECO:0000313" key="15">
    <source>
        <dbReference type="Proteomes" id="UP001164459"/>
    </source>
</evidence>
<accession>A0ABY7H0I3</accession>
<name>A0ABY7H0I3_9BACT</name>
<feature type="compositionally biased region" description="Basic and acidic residues" evidence="11">
    <location>
        <begin position="429"/>
        <end position="440"/>
    </location>
</feature>
<dbReference type="SUPFAM" id="SSF103647">
    <property type="entry name" value="TSP type-3 repeat"/>
    <property type="match status" value="2"/>
</dbReference>
<keyword evidence="4" id="KW-0812">Transmembrane</keyword>
<evidence type="ECO:0000256" key="4">
    <source>
        <dbReference type="ARBA" id="ARBA00022692"/>
    </source>
</evidence>
<dbReference type="PRINTS" id="PR01021">
    <property type="entry name" value="OMPADOMAIN"/>
</dbReference>
<dbReference type="SUPFAM" id="SSF56925">
    <property type="entry name" value="OMPA-like"/>
    <property type="match status" value="1"/>
</dbReference>
<evidence type="ECO:0000256" key="12">
    <source>
        <dbReference type="SAM" id="SignalP"/>
    </source>
</evidence>
<dbReference type="Gene3D" id="2.40.160.20">
    <property type="match status" value="1"/>
</dbReference>
<dbReference type="InterPro" id="IPR003367">
    <property type="entry name" value="Thrombospondin_3-like_rpt"/>
</dbReference>
<keyword evidence="7" id="KW-0626">Porin</keyword>
<proteinExistence type="predicted"/>
<evidence type="ECO:0000256" key="9">
    <source>
        <dbReference type="ARBA" id="ARBA00023237"/>
    </source>
</evidence>
<evidence type="ECO:0000256" key="11">
    <source>
        <dbReference type="SAM" id="MobiDB-lite"/>
    </source>
</evidence>
<feature type="chain" id="PRO_5047116058" evidence="12">
    <location>
        <begin position="31"/>
        <end position="580"/>
    </location>
</feature>
<dbReference type="PANTHER" id="PTHR30329:SF21">
    <property type="entry name" value="LIPOPROTEIN YIAD-RELATED"/>
    <property type="match status" value="1"/>
</dbReference>
<dbReference type="Pfam" id="PF00691">
    <property type="entry name" value="OmpA"/>
    <property type="match status" value="1"/>
</dbReference>
<dbReference type="Proteomes" id="UP001164459">
    <property type="component" value="Chromosome"/>
</dbReference>
<dbReference type="Gene3D" id="4.10.1080.10">
    <property type="entry name" value="TSP type-3 repeat"/>
    <property type="match status" value="1"/>
</dbReference>
<evidence type="ECO:0000256" key="10">
    <source>
        <dbReference type="PROSITE-ProRule" id="PRU00473"/>
    </source>
</evidence>
<evidence type="ECO:0000256" key="3">
    <source>
        <dbReference type="ARBA" id="ARBA00022452"/>
    </source>
</evidence>
<dbReference type="RefSeq" id="WP_269035115.1">
    <property type="nucleotide sequence ID" value="NZ_CP114040.1"/>
</dbReference>
<sequence length="580" mass="61350">MTLTSKPRTAALIPAGVLLFAAAASPEVLAAAQEPAAGEASKTEAATEAAPAGEGSPPTEASAPPADAAPAPAPANAGAQASAGGGKAEVKAGASVPKARKSGRREAPDGVILDEKTGKVKDTRKWIHRYSPERHLFELGIFGGLNLPPDDHDLYKPVNGKPDEHKALWRLGPAVGARLGYFPLRIFGIEAEFSATPTFVRNVHNSPAFVYGLRGSAVLQLPYRVTPFLLGGYGMLGISSPGTGLGSDIDPAGHWGGGLKIYISRMAAFRVDARHIISAKAAKPAPAFTSHAQITVGFSLVLGRVRPQPAPKDLDWDKDGVQNDVDKCPKLAGDPPDGCPSIDSDNDTFLDKVDKCPFEAGVAPDGCPPPDTDKDGIIDPDDQCPTEPWPEPPGCPPPPDTDGDKIIDKDDKCPMHPESYNGFEDTDGCPDKLPEKAKEWDKRPLEGINFETRSDKIKKGSEKTLDVAVAVLKEFPSLKIEIQGHTDDVGGRDFNLELSQRRADSVKRYLVEHGIEESRVKTTGFGPDKPIDPAKTSKARAKNRRIEFKVLIDRPEGAASSDDGDAPSGTAPAPATGGGK</sequence>
<dbReference type="InterPro" id="IPR050330">
    <property type="entry name" value="Bact_OuterMem_StrucFunc"/>
</dbReference>
<evidence type="ECO:0000256" key="5">
    <source>
        <dbReference type="ARBA" id="ARBA00022729"/>
    </source>
</evidence>
<dbReference type="PROSITE" id="PS01068">
    <property type="entry name" value="OMPA_1"/>
    <property type="match status" value="1"/>
</dbReference>
<evidence type="ECO:0000259" key="13">
    <source>
        <dbReference type="PROSITE" id="PS51123"/>
    </source>
</evidence>
<feature type="compositionally biased region" description="Low complexity" evidence="11">
    <location>
        <begin position="30"/>
        <end position="82"/>
    </location>
</feature>
<feature type="region of interest" description="Disordered" evidence="11">
    <location>
        <begin position="30"/>
        <end position="116"/>
    </location>
</feature>
<dbReference type="Pfam" id="PF02412">
    <property type="entry name" value="TSP_3"/>
    <property type="match status" value="1"/>
</dbReference>
<protein>
    <submittedName>
        <fullName evidence="14">OmpA family protein</fullName>
    </submittedName>
</protein>
<keyword evidence="9" id="KW-0998">Cell outer membrane</keyword>
<comment type="subcellular location">
    <subcellularLocation>
        <location evidence="1">Cell outer membrane</location>
        <topology evidence="1">Multi-pass membrane protein</topology>
    </subcellularLocation>
</comment>
<dbReference type="InterPro" id="IPR006665">
    <property type="entry name" value="OmpA-like"/>
</dbReference>
<reference evidence="14" key="1">
    <citation type="submission" date="2022-11" db="EMBL/GenBank/DDBJ databases">
        <title>Minimal conservation of predation-associated metabolite biosynthetic gene clusters underscores biosynthetic potential of Myxococcota including descriptions for ten novel species: Archangium lansinium sp. nov., Myxococcus landrumus sp. nov., Nannocystis bai.</title>
        <authorList>
            <person name="Ahearne A."/>
            <person name="Stevens C."/>
            <person name="Dowd S."/>
        </authorList>
    </citation>
    <scope>NUCLEOTIDE SEQUENCE</scope>
    <source>
        <strain evidence="14">Fl3</strain>
    </source>
</reference>
<evidence type="ECO:0000256" key="7">
    <source>
        <dbReference type="ARBA" id="ARBA00023114"/>
    </source>
</evidence>
<evidence type="ECO:0000256" key="2">
    <source>
        <dbReference type="ARBA" id="ARBA00022448"/>
    </source>
</evidence>
<dbReference type="Gene3D" id="3.30.1330.60">
    <property type="entry name" value="OmpA-like domain"/>
    <property type="match status" value="1"/>
</dbReference>